<name>A0A2K0UJ00_GIBNY</name>
<reference evidence="1 2" key="1">
    <citation type="submission" date="2017-06" db="EMBL/GenBank/DDBJ databases">
        <title>Genome of Fusarium nygamai isolate CS10214.</title>
        <authorList>
            <person name="Gardiner D.M."/>
            <person name="Obanor F."/>
            <person name="Kazan K."/>
        </authorList>
    </citation>
    <scope>NUCLEOTIDE SEQUENCE [LARGE SCALE GENOMIC DNA]</scope>
    <source>
        <strain evidence="1 2">CS10214</strain>
    </source>
</reference>
<proteinExistence type="predicted"/>
<evidence type="ECO:0000313" key="2">
    <source>
        <dbReference type="Proteomes" id="UP000236664"/>
    </source>
</evidence>
<dbReference type="Proteomes" id="UP000236664">
    <property type="component" value="Unassembled WGS sequence"/>
</dbReference>
<sequence>MLQCTDTRRGNLSFYLRSKTTSDAQNWAPDIEAVRATRKIRRSYGPVLTNGSKHVTKHISNTHPQLSYTKHSRSNDIFEHDLHQGPRPRLPRLPVEGVQRDQRPRELTSARGPCPPTSAVFNFVHENIAEGQNDPLPETATGLTTGITNASRMHWRRSSKASKP</sequence>
<protein>
    <submittedName>
        <fullName evidence="1">Uncharacterized protein</fullName>
    </submittedName>
</protein>
<dbReference type="OrthoDB" id="5243754at2759"/>
<dbReference type="AlphaFoldDB" id="A0A2K0UJ00"/>
<comment type="caution">
    <text evidence="1">The sequence shown here is derived from an EMBL/GenBank/DDBJ whole genome shotgun (WGS) entry which is preliminary data.</text>
</comment>
<dbReference type="EMBL" id="MTQA01000487">
    <property type="protein sequence ID" value="PNP57735.1"/>
    <property type="molecule type" value="Genomic_DNA"/>
</dbReference>
<gene>
    <name evidence="1" type="ORF">FNYG_15194</name>
</gene>
<accession>A0A2K0UJ00</accession>
<organism evidence="1 2">
    <name type="scientific">Gibberella nygamai</name>
    <name type="common">Bean root rot disease fungus</name>
    <name type="synonym">Fusarium nygamai</name>
    <dbReference type="NCBI Taxonomy" id="42673"/>
    <lineage>
        <taxon>Eukaryota</taxon>
        <taxon>Fungi</taxon>
        <taxon>Dikarya</taxon>
        <taxon>Ascomycota</taxon>
        <taxon>Pezizomycotina</taxon>
        <taxon>Sordariomycetes</taxon>
        <taxon>Hypocreomycetidae</taxon>
        <taxon>Hypocreales</taxon>
        <taxon>Nectriaceae</taxon>
        <taxon>Fusarium</taxon>
        <taxon>Fusarium fujikuroi species complex</taxon>
    </lineage>
</organism>
<evidence type="ECO:0000313" key="1">
    <source>
        <dbReference type="EMBL" id="PNP57735.1"/>
    </source>
</evidence>
<keyword evidence="2" id="KW-1185">Reference proteome</keyword>